<dbReference type="PANTHER" id="PTHR43584">
    <property type="entry name" value="NUCLEOTIDYL TRANSFERASE"/>
    <property type="match status" value="1"/>
</dbReference>
<dbReference type="NCBIfam" id="TIGR01173">
    <property type="entry name" value="glmU"/>
    <property type="match status" value="1"/>
</dbReference>
<evidence type="ECO:0000256" key="2">
    <source>
        <dbReference type="ARBA" id="ARBA00007707"/>
    </source>
</evidence>
<feature type="binding site" evidence="18">
    <location>
        <position position="137"/>
    </location>
    <ligand>
        <name>UDP-N-acetyl-alpha-D-glucosamine</name>
        <dbReference type="ChEBI" id="CHEBI:57705"/>
    </ligand>
</feature>
<feature type="binding site" evidence="18">
    <location>
        <begin position="384"/>
        <end position="385"/>
    </location>
    <ligand>
        <name>acetyl-CoA</name>
        <dbReference type="ChEBI" id="CHEBI:57288"/>
    </ligand>
</feature>
<comment type="pathway">
    <text evidence="18">Nucleotide-sugar biosynthesis; UDP-N-acetyl-alpha-D-glucosamine biosynthesis; UDP-N-acetyl-alpha-D-glucosamine from N-acetyl-alpha-D-glucosamine 1-phosphate: step 1/1.</text>
</comment>
<feature type="binding site" evidence="18">
    <location>
        <position position="375"/>
    </location>
    <ligand>
        <name>UDP-N-acetyl-alpha-D-glucosamine</name>
        <dbReference type="ChEBI" id="CHEBI:57705"/>
    </ligand>
</feature>
<evidence type="ECO:0000256" key="8">
    <source>
        <dbReference type="ARBA" id="ARBA00022737"/>
    </source>
</evidence>
<feature type="binding site" evidence="18">
    <location>
        <position position="22"/>
    </location>
    <ligand>
        <name>UDP-N-acetyl-alpha-D-glucosamine</name>
        <dbReference type="ChEBI" id="CHEBI:57705"/>
    </ligand>
</feature>
<comment type="pathway">
    <text evidence="18">Nucleotide-sugar biosynthesis; UDP-N-acetyl-alpha-D-glucosamine biosynthesis; N-acetyl-alpha-D-glucosamine 1-phosphate from alpha-D-glucosamine 6-phosphate (route II): step 2/2.</text>
</comment>
<feature type="binding site" evidence="18">
    <location>
        <position position="364"/>
    </location>
    <ligand>
        <name>UDP-N-acetyl-alpha-D-glucosamine</name>
        <dbReference type="ChEBI" id="CHEBI:57705"/>
    </ligand>
</feature>
<dbReference type="InterPro" id="IPR050065">
    <property type="entry name" value="GlmU-like"/>
</dbReference>
<feature type="region of interest" description="Pyrophosphorylase" evidence="18">
    <location>
        <begin position="1"/>
        <end position="227"/>
    </location>
</feature>
<evidence type="ECO:0000256" key="17">
    <source>
        <dbReference type="ARBA" id="ARBA00049628"/>
    </source>
</evidence>
<evidence type="ECO:0000256" key="6">
    <source>
        <dbReference type="ARBA" id="ARBA00022695"/>
    </source>
</evidence>
<dbReference type="SUPFAM" id="SSF53448">
    <property type="entry name" value="Nucleotide-diphospho-sugar transferases"/>
    <property type="match status" value="1"/>
</dbReference>
<keyword evidence="4 18" id="KW-0963">Cytoplasm</keyword>
<evidence type="ECO:0000256" key="13">
    <source>
        <dbReference type="ARBA" id="ARBA00023315"/>
    </source>
</evidence>
<feature type="region of interest" description="Linker" evidence="18">
    <location>
        <begin position="228"/>
        <end position="248"/>
    </location>
</feature>
<keyword evidence="9 18" id="KW-0460">Magnesium</keyword>
<keyword evidence="8 18" id="KW-0677">Repeat</keyword>
<feature type="binding site" evidence="18">
    <location>
        <position position="438"/>
    </location>
    <ligand>
        <name>acetyl-CoA</name>
        <dbReference type="ChEBI" id="CHEBI:57288"/>
    </ligand>
</feature>
<evidence type="ECO:0000256" key="1">
    <source>
        <dbReference type="ARBA" id="ARBA00004496"/>
    </source>
</evidence>
<keyword evidence="7 18" id="KW-0479">Metal-binding</keyword>
<evidence type="ECO:0000256" key="9">
    <source>
        <dbReference type="ARBA" id="ARBA00022842"/>
    </source>
</evidence>
<dbReference type="EMBL" id="JBANFI010000002">
    <property type="protein sequence ID" value="MFK7160370.1"/>
    <property type="molecule type" value="Genomic_DNA"/>
</dbReference>
<comment type="catalytic activity">
    <reaction evidence="15 18">
        <text>alpha-D-glucosamine 1-phosphate + acetyl-CoA = N-acetyl-alpha-D-glucosamine 1-phosphate + CoA + H(+)</text>
        <dbReference type="Rhea" id="RHEA:13725"/>
        <dbReference type="ChEBI" id="CHEBI:15378"/>
        <dbReference type="ChEBI" id="CHEBI:57287"/>
        <dbReference type="ChEBI" id="CHEBI:57288"/>
        <dbReference type="ChEBI" id="CHEBI:57776"/>
        <dbReference type="ChEBI" id="CHEBI:58516"/>
        <dbReference type="EC" id="2.3.1.157"/>
    </reaction>
</comment>
<comment type="similarity">
    <text evidence="2 18">In the C-terminal section; belongs to the transferase hexapeptide repeat family.</text>
</comment>
<feature type="binding site" evidence="18">
    <location>
        <position position="102"/>
    </location>
    <ligand>
        <name>Mg(2+)</name>
        <dbReference type="ChEBI" id="CHEBI:18420"/>
    </ligand>
</feature>
<evidence type="ECO:0000256" key="4">
    <source>
        <dbReference type="ARBA" id="ARBA00022490"/>
    </source>
</evidence>
<dbReference type="InterPro" id="IPR005882">
    <property type="entry name" value="Bifunctional_GlmU"/>
</dbReference>
<feature type="binding site" evidence="18">
    <location>
        <position position="152"/>
    </location>
    <ligand>
        <name>UDP-N-acetyl-alpha-D-glucosamine</name>
        <dbReference type="ChEBI" id="CHEBI:57705"/>
    </ligand>
</feature>
<feature type="binding site" evidence="18">
    <location>
        <position position="403"/>
    </location>
    <ligand>
        <name>acetyl-CoA</name>
        <dbReference type="ChEBI" id="CHEBI:57288"/>
    </ligand>
</feature>
<keyword evidence="21" id="KW-1185">Reference proteome</keyword>
<accession>A0ABW8PVT7</accession>
<keyword evidence="14 18" id="KW-0961">Cell wall biogenesis/degradation</keyword>
<dbReference type="HAMAP" id="MF_01631">
    <property type="entry name" value="GlmU"/>
    <property type="match status" value="1"/>
</dbReference>
<evidence type="ECO:0000256" key="11">
    <source>
        <dbReference type="ARBA" id="ARBA00022984"/>
    </source>
</evidence>
<evidence type="ECO:0000256" key="16">
    <source>
        <dbReference type="ARBA" id="ARBA00048493"/>
    </source>
</evidence>
<feature type="binding site" evidence="18">
    <location>
        <begin position="78"/>
        <end position="79"/>
    </location>
    <ligand>
        <name>UDP-N-acetyl-alpha-D-glucosamine</name>
        <dbReference type="ChEBI" id="CHEBI:57705"/>
    </ligand>
</feature>
<protein>
    <recommendedName>
        <fullName evidence="18">Bifunctional protein GlmU</fullName>
    </recommendedName>
    <domain>
        <recommendedName>
            <fullName evidence="18">UDP-N-acetylglucosamine pyrophosphorylase</fullName>
            <ecNumber evidence="18">2.7.7.23</ecNumber>
        </recommendedName>
        <alternativeName>
            <fullName evidence="18">N-acetylglucosamine-1-phosphate uridyltransferase</fullName>
        </alternativeName>
    </domain>
    <domain>
        <recommendedName>
            <fullName evidence="18">Glucosamine-1-phosphate N-acetyltransferase</fullName>
            <ecNumber evidence="18">2.3.1.157</ecNumber>
        </recommendedName>
    </domain>
</protein>
<feature type="active site" description="Proton acceptor" evidence="18">
    <location>
        <position position="361"/>
    </location>
</feature>
<dbReference type="PANTHER" id="PTHR43584:SF3">
    <property type="entry name" value="BIFUNCTIONAL PROTEIN GLMU"/>
    <property type="match status" value="1"/>
</dbReference>
<comment type="pathway">
    <text evidence="18">Bacterial outer membrane biogenesis; LPS lipid A biosynthesis.</text>
</comment>
<dbReference type="InterPro" id="IPR018357">
    <property type="entry name" value="Hexapep_transf_CS"/>
</dbReference>
<dbReference type="Pfam" id="PF00132">
    <property type="entry name" value="Hexapep"/>
    <property type="match status" value="1"/>
</dbReference>
<evidence type="ECO:0000256" key="3">
    <source>
        <dbReference type="ARBA" id="ARBA00007947"/>
    </source>
</evidence>
<comment type="similarity">
    <text evidence="3 18">In the N-terminal section; belongs to the N-acetylglucosamine-1-phosphate uridyltransferase family.</text>
</comment>
<comment type="function">
    <text evidence="17 18">Catalyzes the last two sequential reactions in the de novo biosynthetic pathway for UDP-N-acetylglucosamine (UDP-GlcNAc). The C-terminal domain catalyzes the transfer of acetyl group from acetyl coenzyme A to glucosamine-1-phosphate (GlcN-1-P) to produce N-acetylglucosamine-1-phosphate (GlcNAc-1-P), which is converted into UDP-GlcNAc by the transfer of uridine 5-monophosphate (from uridine 5-triphosphate), a reaction catalyzed by the N-terminal domain.</text>
</comment>
<keyword evidence="5 18" id="KW-0808">Transferase</keyword>
<evidence type="ECO:0000313" key="21">
    <source>
        <dbReference type="Proteomes" id="UP001621714"/>
    </source>
</evidence>
<dbReference type="InterPro" id="IPR011004">
    <property type="entry name" value="Trimer_LpxA-like_sf"/>
</dbReference>
<dbReference type="Proteomes" id="UP001621714">
    <property type="component" value="Unassembled WGS sequence"/>
</dbReference>
<dbReference type="InterPro" id="IPR025877">
    <property type="entry name" value="MobA-like_NTP_Trfase"/>
</dbReference>
<dbReference type="SUPFAM" id="SSF51161">
    <property type="entry name" value="Trimeric LpxA-like enzymes"/>
    <property type="match status" value="1"/>
</dbReference>
<dbReference type="Pfam" id="PF12804">
    <property type="entry name" value="NTP_transf_3"/>
    <property type="match status" value="1"/>
</dbReference>
<dbReference type="PROSITE" id="PS00101">
    <property type="entry name" value="HEXAPEP_TRANSFERASES"/>
    <property type="match status" value="1"/>
</dbReference>
<keyword evidence="6 18" id="KW-0548">Nucleotidyltransferase</keyword>
<feature type="binding site" evidence="18">
    <location>
        <position position="225"/>
    </location>
    <ligand>
        <name>Mg(2+)</name>
        <dbReference type="ChEBI" id="CHEBI:18420"/>
    </ligand>
</feature>
<feature type="binding site" evidence="18">
    <location>
        <position position="349"/>
    </location>
    <ligand>
        <name>UDP-N-acetyl-alpha-D-glucosamine</name>
        <dbReference type="ChEBI" id="CHEBI:57705"/>
    </ligand>
</feature>
<dbReference type="Gene3D" id="2.160.10.10">
    <property type="entry name" value="Hexapeptide repeat proteins"/>
    <property type="match status" value="1"/>
</dbReference>
<organism evidence="20 21">
    <name type="scientific">Marinospirillum alkalitolerans</name>
    <dbReference type="NCBI Taxonomy" id="3123374"/>
    <lineage>
        <taxon>Bacteria</taxon>
        <taxon>Pseudomonadati</taxon>
        <taxon>Pseudomonadota</taxon>
        <taxon>Gammaproteobacteria</taxon>
        <taxon>Oceanospirillales</taxon>
        <taxon>Oceanospirillaceae</taxon>
        <taxon>Marinospirillum</taxon>
    </lineage>
</organism>
<comment type="cofactor">
    <cofactor evidence="18">
        <name>Mg(2+)</name>
        <dbReference type="ChEBI" id="CHEBI:18420"/>
    </cofactor>
    <text evidence="18">Binds 1 Mg(2+) ion per subunit.</text>
</comment>
<keyword evidence="12 18" id="KW-0511">Multifunctional enzyme</keyword>
<feature type="binding site" evidence="18">
    <location>
        <position position="167"/>
    </location>
    <ligand>
        <name>UDP-N-acetyl-alpha-D-glucosamine</name>
        <dbReference type="ChEBI" id="CHEBI:57705"/>
    </ligand>
</feature>
<keyword evidence="11 18" id="KW-0573">Peptidoglycan synthesis</keyword>
<evidence type="ECO:0000259" key="19">
    <source>
        <dbReference type="Pfam" id="PF12804"/>
    </source>
</evidence>
<sequence length="455" mass="48675">MALEVIILAAGQGTRMRSALPKVLHPLAGTPLVEHVIRAARGLNAARIHLVTGHGAEQVQQTIQGEDLHWVIQAQQLGTGHAVQQVLPFLQADSQVLILYGDVPLIQAETLAALLQKVSHQAMGLLTVHLDDPHGYGRIVRDASDQVVAIVEQKDASLAEQAIQEVNTGMMAMQAEHLHQWLAQINNDNAQGEYYLTDVIALAHQQGIRVATAQPQTADEVEGVNNRQQLAHLERVYQRRQAQLLMEAGVSLADPARLDVRGQLMTARDVWIDVGCVFEGQVELAEGVEIGPYCHLKNCRIGPNVKLVSHSVIEGAELMGDNQIGPFARLRPGTLLEAGAKIGNFVETKQTHLGAGAKANHLAYLGDAKIGAEANIGAGTITCNYDGANKHRTLIGAGAFIGSNSSLVAPVSIGAGATIGAGSTITRDVEDQALAVTRSKSIHKANWPRPTKKKD</sequence>
<evidence type="ECO:0000313" key="20">
    <source>
        <dbReference type="EMBL" id="MFK7160370.1"/>
    </source>
</evidence>
<feature type="binding site" evidence="18">
    <location>
        <position position="225"/>
    </location>
    <ligand>
        <name>UDP-N-acetyl-alpha-D-glucosamine</name>
        <dbReference type="ChEBI" id="CHEBI:57705"/>
    </ligand>
</feature>
<feature type="binding site" evidence="18">
    <location>
        <position position="331"/>
    </location>
    <ligand>
        <name>UDP-N-acetyl-alpha-D-glucosamine</name>
        <dbReference type="ChEBI" id="CHEBI:57705"/>
    </ligand>
</feature>
<dbReference type="InterPro" id="IPR038009">
    <property type="entry name" value="GlmU_C_LbH"/>
</dbReference>
<dbReference type="Gene3D" id="3.90.550.10">
    <property type="entry name" value="Spore Coat Polysaccharide Biosynthesis Protein SpsA, Chain A"/>
    <property type="match status" value="1"/>
</dbReference>
<dbReference type="GO" id="GO:0003977">
    <property type="term" value="F:UDP-N-acetylglucosamine diphosphorylase activity"/>
    <property type="evidence" value="ECO:0007669"/>
    <property type="project" value="UniProtKB-EC"/>
</dbReference>
<dbReference type="CDD" id="cd02540">
    <property type="entry name" value="GT2_GlmU_N_bac"/>
    <property type="match status" value="1"/>
</dbReference>
<gene>
    <name evidence="18 20" type="primary">glmU</name>
    <name evidence="20" type="ORF">V6U78_04885</name>
</gene>
<evidence type="ECO:0000256" key="14">
    <source>
        <dbReference type="ARBA" id="ARBA00023316"/>
    </source>
</evidence>
<feature type="binding site" evidence="18">
    <location>
        <position position="73"/>
    </location>
    <ligand>
        <name>UDP-N-acetyl-alpha-D-glucosamine</name>
        <dbReference type="ChEBI" id="CHEBI:57705"/>
    </ligand>
</feature>
<evidence type="ECO:0000256" key="15">
    <source>
        <dbReference type="ARBA" id="ARBA00048247"/>
    </source>
</evidence>
<evidence type="ECO:0000256" key="7">
    <source>
        <dbReference type="ARBA" id="ARBA00022723"/>
    </source>
</evidence>
<comment type="subunit">
    <text evidence="18">Homotrimer.</text>
</comment>
<proteinExistence type="inferred from homology"/>
<feature type="binding site" evidence="18">
    <location>
        <position position="421"/>
    </location>
    <ligand>
        <name>acetyl-CoA</name>
        <dbReference type="ChEBI" id="CHEBI:57288"/>
    </ligand>
</feature>
<feature type="binding site" evidence="18">
    <location>
        <position position="378"/>
    </location>
    <ligand>
        <name>acetyl-CoA</name>
        <dbReference type="ChEBI" id="CHEBI:57288"/>
    </ligand>
</feature>
<reference evidence="20 21" key="1">
    <citation type="submission" date="2024-02" db="EMBL/GenBank/DDBJ databases">
        <title>Marinospirillum sp. MEB 164 isolated from Lonar lake sediment.</title>
        <authorList>
            <person name="Joshi A."/>
            <person name="Thite S."/>
        </authorList>
    </citation>
    <scope>NUCLEOTIDE SEQUENCE [LARGE SCALE GENOMIC DNA]</scope>
    <source>
        <strain evidence="20 21">MEB164</strain>
    </source>
</reference>
<evidence type="ECO:0000256" key="12">
    <source>
        <dbReference type="ARBA" id="ARBA00023268"/>
    </source>
</evidence>
<dbReference type="CDD" id="cd03353">
    <property type="entry name" value="LbH_GlmU_C"/>
    <property type="match status" value="1"/>
</dbReference>
<dbReference type="RefSeq" id="WP_405337935.1">
    <property type="nucleotide sequence ID" value="NZ_JBANFI010000002.1"/>
</dbReference>
<evidence type="ECO:0000256" key="18">
    <source>
        <dbReference type="HAMAP-Rule" id="MF_01631"/>
    </source>
</evidence>
<comment type="subcellular location">
    <subcellularLocation>
        <location evidence="1 18">Cytoplasm</location>
    </subcellularLocation>
</comment>
<dbReference type="EC" id="2.3.1.157" evidence="18"/>
<dbReference type="GO" id="GO:0019134">
    <property type="term" value="F:glucosamine-1-phosphate N-acetyltransferase activity"/>
    <property type="evidence" value="ECO:0007669"/>
    <property type="project" value="UniProtKB-EC"/>
</dbReference>
<keyword evidence="10 18" id="KW-0133">Cell shape</keyword>
<evidence type="ECO:0000256" key="5">
    <source>
        <dbReference type="ARBA" id="ARBA00022679"/>
    </source>
</evidence>
<dbReference type="InterPro" id="IPR001451">
    <property type="entry name" value="Hexapep"/>
</dbReference>
<feature type="binding site" evidence="18">
    <location>
        <begin position="8"/>
        <end position="11"/>
    </location>
    <ligand>
        <name>UDP-N-acetyl-alpha-D-glucosamine</name>
        <dbReference type="ChEBI" id="CHEBI:57705"/>
    </ligand>
</feature>
<feature type="region of interest" description="N-acetyltransferase" evidence="18">
    <location>
        <begin position="249"/>
        <end position="455"/>
    </location>
</feature>
<name>A0ABW8PVT7_9GAMM</name>
<feature type="binding site" evidence="18">
    <location>
        <begin position="100"/>
        <end position="102"/>
    </location>
    <ligand>
        <name>UDP-N-acetyl-alpha-D-glucosamine</name>
        <dbReference type="ChEBI" id="CHEBI:57705"/>
    </ligand>
</feature>
<keyword evidence="13 18" id="KW-0012">Acyltransferase</keyword>
<evidence type="ECO:0000256" key="10">
    <source>
        <dbReference type="ARBA" id="ARBA00022960"/>
    </source>
</evidence>
<dbReference type="InterPro" id="IPR029044">
    <property type="entry name" value="Nucleotide-diphossugar_trans"/>
</dbReference>
<comment type="caution">
    <text evidence="20">The sequence shown here is derived from an EMBL/GenBank/DDBJ whole genome shotgun (WGS) entry which is preliminary data.</text>
</comment>
<comment type="catalytic activity">
    <reaction evidence="16 18">
        <text>N-acetyl-alpha-D-glucosamine 1-phosphate + UTP + H(+) = UDP-N-acetyl-alpha-D-glucosamine + diphosphate</text>
        <dbReference type="Rhea" id="RHEA:13509"/>
        <dbReference type="ChEBI" id="CHEBI:15378"/>
        <dbReference type="ChEBI" id="CHEBI:33019"/>
        <dbReference type="ChEBI" id="CHEBI:46398"/>
        <dbReference type="ChEBI" id="CHEBI:57705"/>
        <dbReference type="ChEBI" id="CHEBI:57776"/>
        <dbReference type="EC" id="2.7.7.23"/>
    </reaction>
</comment>
<dbReference type="EC" id="2.7.7.23" evidence="18"/>
<feature type="domain" description="MobA-like NTP transferase" evidence="19">
    <location>
        <begin position="5"/>
        <end position="130"/>
    </location>
</feature>